<protein>
    <submittedName>
        <fullName evidence="10">Ca2+-binding RTX toxin-like protein</fullName>
    </submittedName>
</protein>
<keyword evidence="3" id="KW-0964">Secreted</keyword>
<dbReference type="RefSeq" id="WP_307348519.1">
    <property type="nucleotide sequence ID" value="NZ_JAUSVS010000002.1"/>
</dbReference>
<proteinExistence type="predicted"/>
<dbReference type="InterPro" id="IPR003995">
    <property type="entry name" value="RTX_toxin_determinant-A"/>
</dbReference>
<dbReference type="PROSITE" id="PS00330">
    <property type="entry name" value="HEMOLYSIN_CALCIUM"/>
    <property type="match status" value="4"/>
</dbReference>
<dbReference type="InterPro" id="IPR011049">
    <property type="entry name" value="Serralysin-like_metalloprot_C"/>
</dbReference>
<reference evidence="10 11" key="1">
    <citation type="submission" date="2023-07" db="EMBL/GenBank/DDBJ databases">
        <title>Genomic Encyclopedia of Type Strains, Phase IV (KMG-IV): sequencing the most valuable type-strain genomes for metagenomic binning, comparative biology and taxonomic classification.</title>
        <authorList>
            <person name="Goeker M."/>
        </authorList>
    </citation>
    <scope>NUCLEOTIDE SEQUENCE [LARGE SCALE GENOMIC DNA]</scope>
    <source>
        <strain evidence="10 11">DSM 18695</strain>
    </source>
</reference>
<feature type="compositionally biased region" description="Low complexity" evidence="9">
    <location>
        <begin position="1200"/>
        <end position="1210"/>
    </location>
</feature>
<keyword evidence="4" id="KW-0800">Toxin</keyword>
<keyword evidence="7" id="KW-0843">Virulence</keyword>
<dbReference type="InterPro" id="IPR018511">
    <property type="entry name" value="Hemolysin-typ_Ca-bd_CS"/>
</dbReference>
<dbReference type="InterPro" id="IPR050557">
    <property type="entry name" value="RTX_toxin/Mannuronan_C5-epim"/>
</dbReference>
<keyword evidence="6" id="KW-0677">Repeat</keyword>
<dbReference type="Pfam" id="PF13517">
    <property type="entry name" value="FG-GAP_3"/>
    <property type="match status" value="4"/>
</dbReference>
<evidence type="ECO:0000256" key="5">
    <source>
        <dbReference type="ARBA" id="ARBA00022729"/>
    </source>
</evidence>
<dbReference type="EMBL" id="JAUSVS010000002">
    <property type="protein sequence ID" value="MDQ0464115.1"/>
    <property type="molecule type" value="Genomic_DNA"/>
</dbReference>
<dbReference type="Pfam" id="PF00353">
    <property type="entry name" value="HemolysinCabind"/>
    <property type="match status" value="7"/>
</dbReference>
<dbReference type="Gene3D" id="2.130.10.130">
    <property type="entry name" value="Integrin alpha, N-terminal"/>
    <property type="match status" value="2"/>
</dbReference>
<dbReference type="SUPFAM" id="SSF69318">
    <property type="entry name" value="Integrin alpha N-terminal domain"/>
    <property type="match status" value="3"/>
</dbReference>
<organism evidence="10 11">
    <name type="scientific">Caulobacter ginsengisoli</name>
    <dbReference type="NCBI Taxonomy" id="400775"/>
    <lineage>
        <taxon>Bacteria</taxon>
        <taxon>Pseudomonadati</taxon>
        <taxon>Pseudomonadota</taxon>
        <taxon>Alphaproteobacteria</taxon>
        <taxon>Caulobacterales</taxon>
        <taxon>Caulobacteraceae</taxon>
        <taxon>Caulobacter</taxon>
    </lineage>
</organism>
<name>A0ABU0IRS7_9CAUL</name>
<evidence type="ECO:0000313" key="11">
    <source>
        <dbReference type="Proteomes" id="UP001228905"/>
    </source>
</evidence>
<dbReference type="InterPro" id="IPR001343">
    <property type="entry name" value="Hemolysn_Ca-bd"/>
</dbReference>
<comment type="subcellular location">
    <subcellularLocation>
        <location evidence="1">Membrane</location>
    </subcellularLocation>
    <subcellularLocation>
        <location evidence="2">Secreted</location>
    </subcellularLocation>
</comment>
<dbReference type="PRINTS" id="PR01488">
    <property type="entry name" value="RTXTOXINA"/>
</dbReference>
<dbReference type="SUPFAM" id="SSF51120">
    <property type="entry name" value="beta-Roll"/>
    <property type="match status" value="4"/>
</dbReference>
<evidence type="ECO:0000313" key="10">
    <source>
        <dbReference type="EMBL" id="MDQ0464115.1"/>
    </source>
</evidence>
<dbReference type="PRINTS" id="PR00313">
    <property type="entry name" value="CABNDNGRPT"/>
</dbReference>
<evidence type="ECO:0000256" key="2">
    <source>
        <dbReference type="ARBA" id="ARBA00004613"/>
    </source>
</evidence>
<evidence type="ECO:0000256" key="8">
    <source>
        <dbReference type="ARBA" id="ARBA00023136"/>
    </source>
</evidence>
<evidence type="ECO:0000256" key="9">
    <source>
        <dbReference type="SAM" id="MobiDB-lite"/>
    </source>
</evidence>
<accession>A0ABU0IRS7</accession>
<keyword evidence="5" id="KW-0732">Signal</keyword>
<comment type="caution">
    <text evidence="10">The sequence shown here is derived from an EMBL/GenBank/DDBJ whole genome shotgun (WGS) entry which is preliminary data.</text>
</comment>
<evidence type="ECO:0000256" key="1">
    <source>
        <dbReference type="ARBA" id="ARBA00004370"/>
    </source>
</evidence>
<evidence type="ECO:0000256" key="4">
    <source>
        <dbReference type="ARBA" id="ARBA00022656"/>
    </source>
</evidence>
<dbReference type="PANTHER" id="PTHR38340:SF1">
    <property type="entry name" value="S-LAYER PROTEIN"/>
    <property type="match status" value="1"/>
</dbReference>
<evidence type="ECO:0000256" key="3">
    <source>
        <dbReference type="ARBA" id="ARBA00022525"/>
    </source>
</evidence>
<dbReference type="PANTHER" id="PTHR38340">
    <property type="entry name" value="S-LAYER PROTEIN"/>
    <property type="match status" value="1"/>
</dbReference>
<sequence>MSGLATDVTFLENTVNATPQLLDADVTFSDTDDDFAGGRLIVNGLLAEDRVAIANGTVIYVTAGNLYYDADGAGAGAAVLIGVVSGGVGSALKVTFNGSATSAAVDALIQNLTYANVSDTPTASHSLAISVTDAAGHRLDQGPIWSAPTLSADVVVDNLARPVLADLDGDGDLDLLVGSGPGLRYFENTGTAVTATFVERTGAANPGDGLPIDIDASPALADIDADGDLDLLVGDAWGVLAYFENTGSAQAAVFTARTAADNPFDSLGAAEGHASPAFADLDNDGDLDLVIGGADGLFKYAENVGSSLNPDFLLRTGGDNPFDGIPVGPQETNSAPVLIDVDGDGDFDLITGADYGQFRYLENTGSAASPVFVERTGAANPLDGYAVYYRAAPTVGDLDNDGDLDLAAGDYFGDLFLFPTTIGQLITINITAEREAASLAGHASPSLTGVRSSATFLENTVNAAAQIIDANVVFSDADNDFNGGSLTVSGLLAEDRVSVSNSATIYVTAGSLYYDADGAGAGAGVVIGAVSGGTGADFTVTFNAAATGATIDALIQRLAYANVSDTPTASRNLVLSVNDAAGHHLLQDPVLGSGTVLTGVTSDGFARPALVDMDGDGDLDLVLGSYDATGLKYFVNGGSSLSPDFVEQTGSDNPLDGLFSGYLGAPSFIDIDRDGDQDLLVGDYYGGLFYFENTGSAQTPAFTARTGVDNPFDTIVPAADFASPTFADLDNDGDLDLVLGGIDGQFGYAENVGSDTTPNFVQRTGADNPFDGIVPQISQANRSTPVLFDVDGDGDFDLISGADYGQIRYLLNIGTAANPDFVEVTGTDNPFRNIGVDFNSAPTVGDLDGDGDLDLLVGDMFSAVTRYTLGHTRTITINVTAEADPIVLSGDSGDNILDGAGLNDTLSAGDGNDTLNGAAGADAMSGGTGDDTYYVDNAGDTTVENGGEGYDTVHTTISWTLVANTEQLILDGSGNINGTGNSAANAMTGNSGANSLDGGDGNDTINAGGGTDSLTGGNGVDLLYGEGGTDTLDGGANGDVLDGGTGADAMSGGAGDDCYYVDNASDTTVETGGAGTDVVHTTVNWTLSANIETLILDGSGDINGSGNAAANTLMGNAGANSLDGGDGDDLIKAGLGADIVLGGVGADQLLGQDGADNLDGGDGADRLDGGNGDDILAGGIGNDILDGGAGIDTMDGGAGNDQLNGGDNNDSLTGGDGNDMLTGGLGADAMTGGLGDDCFYVDDAGDTTVEASGQGSDIVHAAVTWTLGANIEILIQDGSGNIDGTGNALANTLTGNGGNNSLDGGAGDDVIKAGNGNDILIGGAGADILVGGAGADTFVVTAASIRTSGAVETDTVNDLIAAQSDRLDLSAIDADISTGADDAFHLVGGFTRHAGEMTLTLSGGNTLLALDVDGDGRADYRMTIAGNVTGDSGGWIL</sequence>
<gene>
    <name evidence="10" type="ORF">QO010_001886</name>
</gene>
<dbReference type="InterPro" id="IPR013517">
    <property type="entry name" value="FG-GAP"/>
</dbReference>
<evidence type="ECO:0000256" key="7">
    <source>
        <dbReference type="ARBA" id="ARBA00023026"/>
    </source>
</evidence>
<keyword evidence="11" id="KW-1185">Reference proteome</keyword>
<evidence type="ECO:0000256" key="6">
    <source>
        <dbReference type="ARBA" id="ARBA00022737"/>
    </source>
</evidence>
<dbReference type="Gene3D" id="2.150.10.10">
    <property type="entry name" value="Serralysin-like metalloprotease, C-terminal"/>
    <property type="match status" value="6"/>
</dbReference>
<dbReference type="InterPro" id="IPR028994">
    <property type="entry name" value="Integrin_alpha_N"/>
</dbReference>
<keyword evidence="8" id="KW-0472">Membrane</keyword>
<dbReference type="Proteomes" id="UP001228905">
    <property type="component" value="Unassembled WGS sequence"/>
</dbReference>
<feature type="region of interest" description="Disordered" evidence="9">
    <location>
        <begin position="1196"/>
        <end position="1215"/>
    </location>
</feature>